<organism evidence="1 2">
    <name type="scientific">Vulcanimicrobium alpinum</name>
    <dbReference type="NCBI Taxonomy" id="3016050"/>
    <lineage>
        <taxon>Bacteria</taxon>
        <taxon>Bacillati</taxon>
        <taxon>Vulcanimicrobiota</taxon>
        <taxon>Vulcanimicrobiia</taxon>
        <taxon>Vulcanimicrobiales</taxon>
        <taxon>Vulcanimicrobiaceae</taxon>
        <taxon>Vulcanimicrobium</taxon>
    </lineage>
</organism>
<accession>A0AAN1XUX8</accession>
<dbReference type="Pfam" id="PF10604">
    <property type="entry name" value="Polyketide_cyc2"/>
    <property type="match status" value="1"/>
</dbReference>
<evidence type="ECO:0000313" key="2">
    <source>
        <dbReference type="Proteomes" id="UP001317532"/>
    </source>
</evidence>
<protein>
    <recommendedName>
        <fullName evidence="3">Polyketide cyclase</fullName>
    </recommendedName>
</protein>
<keyword evidence="2" id="KW-1185">Reference proteome</keyword>
<dbReference type="KEGG" id="vab:WPS_07160"/>
<evidence type="ECO:0000313" key="1">
    <source>
        <dbReference type="EMBL" id="BDE05440.1"/>
    </source>
</evidence>
<dbReference type="Proteomes" id="UP001317532">
    <property type="component" value="Chromosome"/>
</dbReference>
<dbReference type="Gene3D" id="3.30.530.20">
    <property type="match status" value="1"/>
</dbReference>
<dbReference type="AlphaFoldDB" id="A0AAN1XUX8"/>
<sequence length="142" mass="15290">MLTWERSAQAVSSAPPERVWAVLTDGRRWSQWNAGVQWIEIEGPLAPGTLLTMKPKGAPQTAFRIAAALPPHLLAFAVTFGPLATLEFRYELRPEGAQTAIVQTIGIGGPFAAPLLRKRAERIADAMPANLERLAARAAAPA</sequence>
<dbReference type="InterPro" id="IPR023393">
    <property type="entry name" value="START-like_dom_sf"/>
</dbReference>
<evidence type="ECO:0008006" key="3">
    <source>
        <dbReference type="Google" id="ProtNLM"/>
    </source>
</evidence>
<dbReference type="SUPFAM" id="SSF55961">
    <property type="entry name" value="Bet v1-like"/>
    <property type="match status" value="1"/>
</dbReference>
<gene>
    <name evidence="1" type="ORF">WPS_07160</name>
</gene>
<name>A0AAN1XUX8_UNVUL</name>
<dbReference type="InterPro" id="IPR019587">
    <property type="entry name" value="Polyketide_cyclase/dehydratase"/>
</dbReference>
<dbReference type="EMBL" id="AP025523">
    <property type="protein sequence ID" value="BDE05440.1"/>
    <property type="molecule type" value="Genomic_DNA"/>
</dbReference>
<dbReference type="RefSeq" id="WP_317996478.1">
    <property type="nucleotide sequence ID" value="NZ_AP025523.1"/>
</dbReference>
<proteinExistence type="predicted"/>
<reference evidence="1 2" key="1">
    <citation type="journal article" date="2022" name="ISME Commun">
        <title>Vulcanimicrobium alpinus gen. nov. sp. nov., the first cultivated representative of the candidate phylum 'Eremiobacterota', is a metabolically versatile aerobic anoxygenic phototroph.</title>
        <authorList>
            <person name="Yabe S."/>
            <person name="Muto K."/>
            <person name="Abe K."/>
            <person name="Yokota A."/>
            <person name="Staudigel H."/>
            <person name="Tebo B.M."/>
        </authorList>
    </citation>
    <scope>NUCLEOTIDE SEQUENCE [LARGE SCALE GENOMIC DNA]</scope>
    <source>
        <strain evidence="1 2">WC8-2</strain>
    </source>
</reference>